<name>A0A6M4JFK3_9MOLU</name>
<proteinExistence type="inferred from homology"/>
<evidence type="ECO:0000313" key="6">
    <source>
        <dbReference type="Proteomes" id="UP000500686"/>
    </source>
</evidence>
<dbReference type="SUPFAM" id="SSF55469">
    <property type="entry name" value="FMN-dependent nitroreductase-like"/>
    <property type="match status" value="1"/>
</dbReference>
<dbReference type="GO" id="GO:0016491">
    <property type="term" value="F:oxidoreductase activity"/>
    <property type="evidence" value="ECO:0007669"/>
    <property type="project" value="UniProtKB-KW"/>
</dbReference>
<protein>
    <submittedName>
        <fullName evidence="5">Nitroreductase</fullName>
    </submittedName>
</protein>
<sequence length="245" mass="27972">MSFYNRTIERYSVREYDTNKKISDEDYNKIINVIKSAPTSSNWHSSSAIVVRDKEILNKLGETSKYTGAIKSCDMFIVFLADYNRMNIAKSKHPELQYNNHSSESYTVAVGDAFIQATMAQDIATDLGLGTCFIGLVRTIEKEIINLLNIKGQAFPVVGLTIGHRLSEGHVKPKLNRVYENFYDYNNLNNEVDQYDAQLIKHLNKISPDKKAFSYTEATIKSASSYRMDTDLIEEIWNLELVNNK</sequence>
<dbReference type="PANTHER" id="PTHR43425">
    <property type="entry name" value="OXYGEN-INSENSITIVE NADPH NITROREDUCTASE"/>
    <property type="match status" value="1"/>
</dbReference>
<comment type="similarity">
    <text evidence="1">Belongs to the flavin oxidoreductase frp family.</text>
</comment>
<dbReference type="RefSeq" id="WP_171111269.1">
    <property type="nucleotide sequence ID" value="NZ_CP053096.1"/>
</dbReference>
<dbReference type="Pfam" id="PF00881">
    <property type="entry name" value="Nitroreductase"/>
    <property type="match status" value="1"/>
</dbReference>
<accession>A0A6M4JFK3</accession>
<dbReference type="AlphaFoldDB" id="A0A6M4JFK3"/>
<evidence type="ECO:0000313" key="5">
    <source>
        <dbReference type="EMBL" id="QJR43481.1"/>
    </source>
</evidence>
<gene>
    <name evidence="5" type="ORF">HLA87_01615</name>
</gene>
<dbReference type="EMBL" id="CP053096">
    <property type="protein sequence ID" value="QJR43481.1"/>
    <property type="molecule type" value="Genomic_DNA"/>
</dbReference>
<dbReference type="InterPro" id="IPR000415">
    <property type="entry name" value="Nitroreductase-like"/>
</dbReference>
<dbReference type="Proteomes" id="UP000500686">
    <property type="component" value="Chromosome"/>
</dbReference>
<reference evidence="5 6" key="1">
    <citation type="submission" date="2020-05" db="EMBL/GenBank/DDBJ databases">
        <title>Novel Mycoplasma species detected in Mirounga angustirostris (northern elephant seal) from the USA.</title>
        <authorList>
            <person name="Volokhov D.V."/>
        </authorList>
    </citation>
    <scope>NUCLEOTIDE SEQUENCE [LARGE SCALE GENOMIC DNA]</scope>
    <source>
        <strain evidence="5 6">Mirounga ES2806-GEN</strain>
    </source>
</reference>
<evidence type="ECO:0000256" key="4">
    <source>
        <dbReference type="ARBA" id="ARBA00023002"/>
    </source>
</evidence>
<evidence type="ECO:0000256" key="2">
    <source>
        <dbReference type="ARBA" id="ARBA00022630"/>
    </source>
</evidence>
<evidence type="ECO:0000256" key="3">
    <source>
        <dbReference type="ARBA" id="ARBA00022643"/>
    </source>
</evidence>
<evidence type="ECO:0000256" key="1">
    <source>
        <dbReference type="ARBA" id="ARBA00008366"/>
    </source>
</evidence>
<dbReference type="KEGG" id="mmir:HLA87_01615"/>
<organism evidence="5 6">
    <name type="scientific">Mycoplasma miroungigenitalium</name>
    <dbReference type="NCBI Taxonomy" id="754515"/>
    <lineage>
        <taxon>Bacteria</taxon>
        <taxon>Bacillati</taxon>
        <taxon>Mycoplasmatota</taxon>
        <taxon>Mollicutes</taxon>
        <taxon>Mycoplasmataceae</taxon>
        <taxon>Mycoplasma</taxon>
    </lineage>
</organism>
<dbReference type="Gene3D" id="3.40.109.10">
    <property type="entry name" value="NADH Oxidase"/>
    <property type="match status" value="1"/>
</dbReference>
<dbReference type="InterPro" id="IPR016446">
    <property type="entry name" value="Flavin_OxRdtase_Frp"/>
</dbReference>
<keyword evidence="6" id="KW-1185">Reference proteome</keyword>
<dbReference type="PANTHER" id="PTHR43425:SF2">
    <property type="entry name" value="OXYGEN-INSENSITIVE NADPH NITROREDUCTASE"/>
    <property type="match status" value="1"/>
</dbReference>
<keyword evidence="2" id="KW-0285">Flavoprotein</keyword>
<keyword evidence="3" id="KW-0288">FMN</keyword>
<dbReference type="InterPro" id="IPR029479">
    <property type="entry name" value="Nitroreductase"/>
</dbReference>
<keyword evidence="4" id="KW-0560">Oxidoreductase</keyword>